<evidence type="ECO:0000256" key="7">
    <source>
        <dbReference type="ARBA" id="ARBA00022741"/>
    </source>
</evidence>
<gene>
    <name evidence="13 16" type="primary">cysC</name>
    <name evidence="16" type="ORF">CMV30_00875</name>
</gene>
<evidence type="ECO:0000256" key="1">
    <source>
        <dbReference type="ARBA" id="ARBA00001823"/>
    </source>
</evidence>
<dbReference type="PANTHER" id="PTHR11055">
    <property type="entry name" value="BIFUNCTIONAL 3'-PHOSPHOADENOSINE 5'-PHOSPHOSULFATE SYNTHASE"/>
    <property type="match status" value="1"/>
</dbReference>
<organism evidence="16 17">
    <name type="scientific">Nibricoccus aquaticus</name>
    <dbReference type="NCBI Taxonomy" id="2576891"/>
    <lineage>
        <taxon>Bacteria</taxon>
        <taxon>Pseudomonadati</taxon>
        <taxon>Verrucomicrobiota</taxon>
        <taxon>Opitutia</taxon>
        <taxon>Opitutales</taxon>
        <taxon>Opitutaceae</taxon>
        <taxon>Nibricoccus</taxon>
    </lineage>
</organism>
<keyword evidence="7 13" id="KW-0547">Nucleotide-binding</keyword>
<evidence type="ECO:0000313" key="17">
    <source>
        <dbReference type="Proteomes" id="UP000217265"/>
    </source>
</evidence>
<accession>A0A290Q1W4</accession>
<feature type="binding site" evidence="13">
    <location>
        <begin position="35"/>
        <end position="42"/>
    </location>
    <ligand>
        <name>ATP</name>
        <dbReference type="ChEBI" id="CHEBI:30616"/>
    </ligand>
</feature>
<dbReference type="SUPFAM" id="SSF52540">
    <property type="entry name" value="P-loop containing nucleoside triphosphate hydrolases"/>
    <property type="match status" value="1"/>
</dbReference>
<keyword evidence="17" id="KW-1185">Reference proteome</keyword>
<protein>
    <recommendedName>
        <fullName evidence="5 13">Adenylyl-sulfate kinase</fullName>
        <ecNumber evidence="5 13">2.7.1.25</ecNumber>
    </recommendedName>
    <alternativeName>
        <fullName evidence="11 13">APS kinase</fullName>
    </alternativeName>
    <alternativeName>
        <fullName evidence="12 13">ATP adenosine-5'-phosphosulfate 3'-phosphotransferase</fullName>
    </alternativeName>
    <alternativeName>
        <fullName evidence="10 13">Adenosine-5'-phosphosulfate kinase</fullName>
    </alternativeName>
</protein>
<dbReference type="InterPro" id="IPR027417">
    <property type="entry name" value="P-loop_NTPase"/>
</dbReference>
<reference evidence="16 17" key="1">
    <citation type="submission" date="2017-09" db="EMBL/GenBank/DDBJ databases">
        <title>Complete genome sequence of Verrucomicrobial strain HZ-65, isolated from freshwater.</title>
        <authorList>
            <person name="Choi A."/>
        </authorList>
    </citation>
    <scope>NUCLEOTIDE SEQUENCE [LARGE SCALE GENOMIC DNA]</scope>
    <source>
        <strain evidence="16 17">HZ-65</strain>
    </source>
</reference>
<dbReference type="GO" id="GO:0000103">
    <property type="term" value="P:sulfate assimilation"/>
    <property type="evidence" value="ECO:0007669"/>
    <property type="project" value="UniProtKB-UniRule"/>
</dbReference>
<evidence type="ECO:0000256" key="3">
    <source>
        <dbReference type="ARBA" id="ARBA00004806"/>
    </source>
</evidence>
<dbReference type="OrthoDB" id="9804504at2"/>
<comment type="caution">
    <text evidence="13">Lacks conserved residue(s) required for the propagation of feature annotation.</text>
</comment>
<dbReference type="UniPathway" id="UPA00140">
    <property type="reaction ID" value="UER00205"/>
</dbReference>
<dbReference type="GO" id="GO:0004020">
    <property type="term" value="F:adenylylsulfate kinase activity"/>
    <property type="evidence" value="ECO:0007669"/>
    <property type="project" value="UniProtKB-UniRule"/>
</dbReference>
<evidence type="ECO:0000313" key="16">
    <source>
        <dbReference type="EMBL" id="ATC62635.1"/>
    </source>
</evidence>
<evidence type="ECO:0000256" key="9">
    <source>
        <dbReference type="ARBA" id="ARBA00022840"/>
    </source>
</evidence>
<comment type="function">
    <text evidence="2 13 14">Catalyzes the synthesis of activated sulfate.</text>
</comment>
<comment type="pathway">
    <text evidence="3 13 14">Sulfur metabolism; hydrogen sulfide biosynthesis; sulfite from sulfate: step 2/3.</text>
</comment>
<evidence type="ECO:0000256" key="2">
    <source>
        <dbReference type="ARBA" id="ARBA00002632"/>
    </source>
</evidence>
<evidence type="ECO:0000256" key="5">
    <source>
        <dbReference type="ARBA" id="ARBA00012121"/>
    </source>
</evidence>
<dbReference type="EC" id="2.7.1.25" evidence="5 13"/>
<sequence>MTAADNIHPIFDRVLRRSEKEARLKQRARVIWLYGLSGSGKSTLAVALERRLFAEGFTTHLLDGDNVRSGLNRGLGFSDADRVENIRRVAEVAKLFAHAGVVPICSFITPLKALRESAREIIGAEDFFDVYVKASFETCARRDPKGLYAKAGAGGVKQFTGKDSAFEEPAAGEVSLVIDTEAESPEASLDHLHAAVRPNISLT</sequence>
<dbReference type="EMBL" id="CP023344">
    <property type="protein sequence ID" value="ATC62635.1"/>
    <property type="molecule type" value="Genomic_DNA"/>
</dbReference>
<dbReference type="Gene3D" id="3.40.50.300">
    <property type="entry name" value="P-loop containing nucleotide triphosphate hydrolases"/>
    <property type="match status" value="1"/>
</dbReference>
<dbReference type="Pfam" id="PF01583">
    <property type="entry name" value="APS_kinase"/>
    <property type="match status" value="1"/>
</dbReference>
<dbReference type="KEGG" id="vbh:CMV30_00875"/>
<dbReference type="NCBIfam" id="TIGR00455">
    <property type="entry name" value="apsK"/>
    <property type="match status" value="1"/>
</dbReference>
<evidence type="ECO:0000256" key="10">
    <source>
        <dbReference type="ARBA" id="ARBA00029724"/>
    </source>
</evidence>
<evidence type="ECO:0000256" key="6">
    <source>
        <dbReference type="ARBA" id="ARBA00022679"/>
    </source>
</evidence>
<dbReference type="CDD" id="cd02027">
    <property type="entry name" value="APSK"/>
    <property type="match status" value="1"/>
</dbReference>
<dbReference type="HAMAP" id="MF_00065">
    <property type="entry name" value="Adenylyl_sulf_kinase"/>
    <property type="match status" value="1"/>
</dbReference>
<comment type="catalytic activity">
    <reaction evidence="1 13 14">
        <text>adenosine 5'-phosphosulfate + ATP = 3'-phosphoadenylyl sulfate + ADP + H(+)</text>
        <dbReference type="Rhea" id="RHEA:24152"/>
        <dbReference type="ChEBI" id="CHEBI:15378"/>
        <dbReference type="ChEBI" id="CHEBI:30616"/>
        <dbReference type="ChEBI" id="CHEBI:58243"/>
        <dbReference type="ChEBI" id="CHEBI:58339"/>
        <dbReference type="ChEBI" id="CHEBI:456216"/>
        <dbReference type="EC" id="2.7.1.25"/>
    </reaction>
</comment>
<evidence type="ECO:0000256" key="8">
    <source>
        <dbReference type="ARBA" id="ARBA00022777"/>
    </source>
</evidence>
<evidence type="ECO:0000256" key="11">
    <source>
        <dbReference type="ARBA" id="ARBA00031393"/>
    </source>
</evidence>
<dbReference type="NCBIfam" id="NF003013">
    <property type="entry name" value="PRK03846.1"/>
    <property type="match status" value="1"/>
</dbReference>
<name>A0A290Q1W4_9BACT</name>
<dbReference type="InterPro" id="IPR059117">
    <property type="entry name" value="APS_kinase_dom"/>
</dbReference>
<keyword evidence="9 13" id="KW-0067">ATP-binding</keyword>
<proteinExistence type="inferred from homology"/>
<dbReference type="GO" id="GO:0005524">
    <property type="term" value="F:ATP binding"/>
    <property type="evidence" value="ECO:0007669"/>
    <property type="project" value="UniProtKB-UniRule"/>
</dbReference>
<dbReference type="InterPro" id="IPR002891">
    <property type="entry name" value="APS"/>
</dbReference>
<keyword evidence="13" id="KW-0597">Phosphoprotein</keyword>
<comment type="similarity">
    <text evidence="4 13 14">Belongs to the APS kinase family.</text>
</comment>
<evidence type="ECO:0000259" key="15">
    <source>
        <dbReference type="Pfam" id="PF01583"/>
    </source>
</evidence>
<dbReference type="RefSeq" id="WP_096054270.1">
    <property type="nucleotide sequence ID" value="NZ_CP023344.1"/>
</dbReference>
<evidence type="ECO:0000256" key="12">
    <source>
        <dbReference type="ARBA" id="ARBA00031464"/>
    </source>
</evidence>
<keyword evidence="8 13" id="KW-0418">Kinase</keyword>
<dbReference type="Proteomes" id="UP000217265">
    <property type="component" value="Chromosome"/>
</dbReference>
<dbReference type="GO" id="GO:0070814">
    <property type="term" value="P:hydrogen sulfide biosynthetic process"/>
    <property type="evidence" value="ECO:0007669"/>
    <property type="project" value="UniProtKB-UniRule"/>
</dbReference>
<keyword evidence="6 13" id="KW-0808">Transferase</keyword>
<evidence type="ECO:0000256" key="13">
    <source>
        <dbReference type="HAMAP-Rule" id="MF_00065"/>
    </source>
</evidence>
<evidence type="ECO:0000256" key="14">
    <source>
        <dbReference type="RuleBase" id="RU004347"/>
    </source>
</evidence>
<dbReference type="AlphaFoldDB" id="A0A290Q1W4"/>
<evidence type="ECO:0000256" key="4">
    <source>
        <dbReference type="ARBA" id="ARBA00007008"/>
    </source>
</evidence>
<dbReference type="PANTHER" id="PTHR11055:SF1">
    <property type="entry name" value="PAPS SYNTHETASE, ISOFORM D"/>
    <property type="match status" value="1"/>
</dbReference>
<feature type="domain" description="APS kinase" evidence="15">
    <location>
        <begin position="28"/>
        <end position="176"/>
    </location>
</feature>